<proteinExistence type="predicted"/>
<evidence type="ECO:0000313" key="2">
    <source>
        <dbReference type="EMBL" id="QRL03678.1"/>
    </source>
</evidence>
<feature type="compositionally biased region" description="Basic and acidic residues" evidence="1">
    <location>
        <begin position="499"/>
        <end position="509"/>
    </location>
</feature>
<sequence length="521" mass="58619">MLEYADDTQGEVVGHRRHVNTISLLLPAKQYSLNCSWTTERPLPAIEEFSCRLILLFDGVAPFEVREYFGLSEIELNGLIDSLLKKRLIEMDPNGLIKASSILRLKNNNDQEVPTLTAYDTREESAVFDLLTLSIIPRRSYQGIKYGLPEIPPPEKFGSVGLESIVEQFGRQYRIHLENTRSSGAEKTRLYKVSHCRPVRTLQVPIDMEISLEVVSGEGIRVYRDAVERVGPVRKNALSNELEAQIADYLAKLAVPSHGHSFQDFCEAIGDEILSKYSTPEGFDLVSWLQDRENKKTGYGSSTTRGILGPVYLESNAIAISKTLGSLVREEGADVPNMYWYPASVPLWGANGTDLEKFISRLEKELNSNSESVSNIITFFNIQENKEIRAIKKSFNARLPHGVSLQGGSPQDRVEIIVIPGFLAIAQYHVQPNSDSCVTIPVGLLTTDPVRMKKIENLLQLRMQGSTGSEILWSRSNVSSKELIDKEFLRLESRPQTDDLKEFSGDQKKQPSIKWKAKKRF</sequence>
<reference evidence="2" key="1">
    <citation type="submission" date="2020-12" db="EMBL/GenBank/DDBJ databases">
        <title>Genome reconstruction of Halomonas venusta strain DSM 4743.</title>
        <authorList>
            <person name="Aguirre-Garrido J.F."/>
            <person name="Hernandez-Soto L.M."/>
            <person name="Martinez-Abarca F."/>
        </authorList>
    </citation>
    <scope>NUCLEOTIDE SEQUENCE</scope>
    <source>
        <strain evidence="2">4743</strain>
    </source>
</reference>
<evidence type="ECO:0000313" key="3">
    <source>
        <dbReference type="Proteomes" id="UP000663479"/>
    </source>
</evidence>
<dbReference type="EMBL" id="CP066539">
    <property type="protein sequence ID" value="QRL03678.1"/>
    <property type="molecule type" value="Genomic_DNA"/>
</dbReference>
<protein>
    <submittedName>
        <fullName evidence="2">Uncharacterized protein</fullName>
    </submittedName>
</protein>
<dbReference type="AlphaFoldDB" id="A0AAP9ZF59"/>
<gene>
    <name evidence="2" type="ORF">JDS37_01520</name>
</gene>
<dbReference type="Proteomes" id="UP000663479">
    <property type="component" value="Chromosome"/>
</dbReference>
<feature type="region of interest" description="Disordered" evidence="1">
    <location>
        <begin position="499"/>
        <end position="521"/>
    </location>
</feature>
<evidence type="ECO:0000256" key="1">
    <source>
        <dbReference type="SAM" id="MobiDB-lite"/>
    </source>
</evidence>
<organism evidence="2 3">
    <name type="scientific">Vreelandella venusta</name>
    <dbReference type="NCBI Taxonomy" id="44935"/>
    <lineage>
        <taxon>Bacteria</taxon>
        <taxon>Pseudomonadati</taxon>
        <taxon>Pseudomonadota</taxon>
        <taxon>Gammaproteobacteria</taxon>
        <taxon>Oceanospirillales</taxon>
        <taxon>Halomonadaceae</taxon>
        <taxon>Vreelandella</taxon>
    </lineage>
</organism>
<dbReference type="RefSeq" id="WP_146942927.1">
    <property type="nucleotide sequence ID" value="NZ_BJUL01000004.1"/>
</dbReference>
<accession>A0AAP9ZF59</accession>
<name>A0AAP9ZF59_9GAMM</name>